<accession>X1I3D2</accession>
<dbReference type="GO" id="GO:0008097">
    <property type="term" value="F:5S rRNA binding"/>
    <property type="evidence" value="ECO:0007669"/>
    <property type="project" value="TreeGrafter"/>
</dbReference>
<keyword evidence="4" id="KW-0689">Ribosomal protein</keyword>
<evidence type="ECO:0000256" key="4">
    <source>
        <dbReference type="ARBA" id="ARBA00022980"/>
    </source>
</evidence>
<dbReference type="SUPFAM" id="SSF53137">
    <property type="entry name" value="Translational machinery components"/>
    <property type="match status" value="1"/>
</dbReference>
<dbReference type="PANTHER" id="PTHR12899">
    <property type="entry name" value="39S RIBOSOMAL PROTEIN L18, MITOCHONDRIAL"/>
    <property type="match status" value="1"/>
</dbReference>
<dbReference type="FunFam" id="3.30.420.100:FF:000001">
    <property type="entry name" value="50S ribosomal protein L18"/>
    <property type="match status" value="1"/>
</dbReference>
<organism evidence="6">
    <name type="scientific">marine sediment metagenome</name>
    <dbReference type="NCBI Taxonomy" id="412755"/>
    <lineage>
        <taxon>unclassified sequences</taxon>
        <taxon>metagenomes</taxon>
        <taxon>ecological metagenomes</taxon>
    </lineage>
</organism>
<dbReference type="InterPro" id="IPR004389">
    <property type="entry name" value="Ribosomal_uL18_bac-type"/>
</dbReference>
<gene>
    <name evidence="6" type="ORF">S03H2_33119</name>
</gene>
<dbReference type="NCBIfam" id="TIGR00060">
    <property type="entry name" value="L18_bact"/>
    <property type="match status" value="1"/>
</dbReference>
<protein>
    <recommendedName>
        <fullName evidence="7">50S ribosomal protein L18</fullName>
    </recommendedName>
</protein>
<dbReference type="EMBL" id="BARU01020146">
    <property type="protein sequence ID" value="GAH60589.1"/>
    <property type="molecule type" value="Genomic_DNA"/>
</dbReference>
<dbReference type="Pfam" id="PF00861">
    <property type="entry name" value="Ribosomal_L18p"/>
    <property type="match status" value="1"/>
</dbReference>
<dbReference type="AlphaFoldDB" id="X1I3D2"/>
<reference evidence="6" key="1">
    <citation type="journal article" date="2014" name="Front. Microbiol.">
        <title>High frequency of phylogenetically diverse reductive dehalogenase-homologous genes in deep subseafloor sedimentary metagenomes.</title>
        <authorList>
            <person name="Kawai M."/>
            <person name="Futagami T."/>
            <person name="Toyoda A."/>
            <person name="Takaki Y."/>
            <person name="Nishi S."/>
            <person name="Hori S."/>
            <person name="Arai W."/>
            <person name="Tsubouchi T."/>
            <person name="Morono Y."/>
            <person name="Uchiyama I."/>
            <person name="Ito T."/>
            <person name="Fujiyama A."/>
            <person name="Inagaki F."/>
            <person name="Takami H."/>
        </authorList>
    </citation>
    <scope>NUCLEOTIDE SEQUENCE</scope>
    <source>
        <strain evidence="6">Expedition CK06-06</strain>
    </source>
</reference>
<dbReference type="GO" id="GO:0006412">
    <property type="term" value="P:translation"/>
    <property type="evidence" value="ECO:0007669"/>
    <property type="project" value="InterPro"/>
</dbReference>
<dbReference type="Gene3D" id="3.30.420.100">
    <property type="match status" value="1"/>
</dbReference>
<evidence type="ECO:0000256" key="3">
    <source>
        <dbReference type="ARBA" id="ARBA00022884"/>
    </source>
</evidence>
<keyword evidence="5" id="KW-0687">Ribonucleoprotein</keyword>
<evidence type="ECO:0000256" key="1">
    <source>
        <dbReference type="ARBA" id="ARBA00007116"/>
    </source>
</evidence>
<sequence>MVKSKKVLGREKRHKRVRVKVFGTKERPRLSVFRSNKEIYTQLIDDTRSHTLCSYSSLKLKEKEGKNKVEIAYLVGNEIGKIAKRKRIKEIVFDRSGYKFHGRVKALADSAREAGLSF</sequence>
<comment type="similarity">
    <text evidence="1">Belongs to the universal ribosomal protein uL18 family.</text>
</comment>
<evidence type="ECO:0000256" key="2">
    <source>
        <dbReference type="ARBA" id="ARBA00022730"/>
    </source>
</evidence>
<evidence type="ECO:0000256" key="5">
    <source>
        <dbReference type="ARBA" id="ARBA00023274"/>
    </source>
</evidence>
<evidence type="ECO:0000313" key="6">
    <source>
        <dbReference type="EMBL" id="GAH60589.1"/>
    </source>
</evidence>
<proteinExistence type="inferred from homology"/>
<dbReference type="InterPro" id="IPR005484">
    <property type="entry name" value="Ribosomal_uL18_bac/plant/anim"/>
</dbReference>
<dbReference type="CDD" id="cd00432">
    <property type="entry name" value="Ribosomal_L18_L5e"/>
    <property type="match status" value="1"/>
</dbReference>
<name>X1I3D2_9ZZZZ</name>
<evidence type="ECO:0008006" key="7">
    <source>
        <dbReference type="Google" id="ProtNLM"/>
    </source>
</evidence>
<dbReference type="GO" id="GO:0022625">
    <property type="term" value="C:cytosolic large ribosomal subunit"/>
    <property type="evidence" value="ECO:0007669"/>
    <property type="project" value="TreeGrafter"/>
</dbReference>
<dbReference type="InterPro" id="IPR057268">
    <property type="entry name" value="Ribosomal_L18"/>
</dbReference>
<keyword evidence="2" id="KW-0699">rRNA-binding</keyword>
<dbReference type="HAMAP" id="MF_01337_B">
    <property type="entry name" value="Ribosomal_uL18_B"/>
    <property type="match status" value="1"/>
</dbReference>
<comment type="caution">
    <text evidence="6">The sequence shown here is derived from an EMBL/GenBank/DDBJ whole genome shotgun (WGS) entry which is preliminary data.</text>
</comment>
<keyword evidence="3" id="KW-0694">RNA-binding</keyword>
<dbReference type="PANTHER" id="PTHR12899:SF3">
    <property type="entry name" value="LARGE RIBOSOMAL SUBUNIT PROTEIN UL18M"/>
    <property type="match status" value="1"/>
</dbReference>
<dbReference type="GO" id="GO:0003735">
    <property type="term" value="F:structural constituent of ribosome"/>
    <property type="evidence" value="ECO:0007669"/>
    <property type="project" value="InterPro"/>
</dbReference>